<evidence type="ECO:0000256" key="7">
    <source>
        <dbReference type="ARBA" id="ARBA00023065"/>
    </source>
</evidence>
<dbReference type="GO" id="GO:0046961">
    <property type="term" value="F:proton-transporting ATPase activity, rotational mechanism"/>
    <property type="evidence" value="ECO:0007669"/>
    <property type="project" value="InterPro"/>
</dbReference>
<feature type="transmembrane region" description="Helical" evidence="9">
    <location>
        <begin position="772"/>
        <end position="797"/>
    </location>
</feature>
<evidence type="ECO:0000256" key="1">
    <source>
        <dbReference type="ARBA" id="ARBA00004141"/>
    </source>
</evidence>
<proteinExistence type="inferred from homology"/>
<dbReference type="InterPro" id="IPR026028">
    <property type="entry name" value="V-type_ATPase_116kDa_su_euka"/>
</dbReference>
<dbReference type="PANTHER" id="PTHR11629:SF63">
    <property type="entry name" value="V-TYPE PROTON ATPASE SUBUNIT A"/>
    <property type="match status" value="1"/>
</dbReference>
<dbReference type="GO" id="GO:0051117">
    <property type="term" value="F:ATPase binding"/>
    <property type="evidence" value="ECO:0007669"/>
    <property type="project" value="TreeGrafter"/>
</dbReference>
<evidence type="ECO:0000256" key="2">
    <source>
        <dbReference type="ARBA" id="ARBA00009904"/>
    </source>
</evidence>
<accession>A0A7S0P583</accession>
<keyword evidence="6 9" id="KW-1133">Transmembrane helix</keyword>
<keyword evidence="5 9" id="KW-0375">Hydrogen ion transport</keyword>
<evidence type="ECO:0000256" key="4">
    <source>
        <dbReference type="ARBA" id="ARBA00022692"/>
    </source>
</evidence>
<dbReference type="Pfam" id="PF01496">
    <property type="entry name" value="V_ATPase_I"/>
    <property type="match status" value="1"/>
</dbReference>
<feature type="transmembrane region" description="Helical" evidence="9">
    <location>
        <begin position="544"/>
        <end position="562"/>
    </location>
</feature>
<protein>
    <recommendedName>
        <fullName evidence="9">V-type proton ATPase subunit a</fullName>
    </recommendedName>
</protein>
<dbReference type="AlphaFoldDB" id="A0A7S0P583"/>
<comment type="subcellular location">
    <subcellularLocation>
        <location evidence="1">Membrane</location>
        <topology evidence="1">Multi-pass membrane protein</topology>
    </subcellularLocation>
</comment>
<dbReference type="GO" id="GO:0007035">
    <property type="term" value="P:vacuolar acidification"/>
    <property type="evidence" value="ECO:0007669"/>
    <property type="project" value="TreeGrafter"/>
</dbReference>
<evidence type="ECO:0000256" key="9">
    <source>
        <dbReference type="RuleBase" id="RU361189"/>
    </source>
</evidence>
<evidence type="ECO:0000256" key="6">
    <source>
        <dbReference type="ARBA" id="ARBA00022989"/>
    </source>
</evidence>
<name>A0A7S0P583_9EUKA</name>
<dbReference type="EMBL" id="HBER01056766">
    <property type="protein sequence ID" value="CAD8553045.1"/>
    <property type="molecule type" value="Transcribed_RNA"/>
</dbReference>
<feature type="transmembrane region" description="Helical" evidence="9">
    <location>
        <begin position="574"/>
        <end position="596"/>
    </location>
</feature>
<reference evidence="10" key="1">
    <citation type="submission" date="2021-01" db="EMBL/GenBank/DDBJ databases">
        <authorList>
            <person name="Corre E."/>
            <person name="Pelletier E."/>
            <person name="Niang G."/>
            <person name="Scheremetjew M."/>
            <person name="Finn R."/>
            <person name="Kale V."/>
            <person name="Holt S."/>
            <person name="Cochrane G."/>
            <person name="Meng A."/>
            <person name="Brown T."/>
            <person name="Cohen L."/>
        </authorList>
    </citation>
    <scope>NUCLEOTIDE SEQUENCE</scope>
    <source>
        <strain evidence="10">RCC1130</strain>
    </source>
</reference>
<evidence type="ECO:0000256" key="3">
    <source>
        <dbReference type="ARBA" id="ARBA00022448"/>
    </source>
</evidence>
<keyword evidence="7 9" id="KW-0406">Ion transport</keyword>
<gene>
    <name evidence="10" type="ORF">CLEP1334_LOCUS28336</name>
</gene>
<sequence>MGTMFRSERMRLVQIIDRNDAARDVVRVLGELGVMQLNDLNQGVHFQKRTFSDEARRTQELARVVDFLETTAIAAGLPLAPRDADAPALVNLGELEAQLGALATDVKQAAAHEMQVLAAHNGVKEHLAVLQLGGAVYAAAPTVPADATSAPTSELGIEIASSSHLGTELGASLIENGYAPAASSSQDAMLQLVAGTVPRATALSFEKIAHRMARGNCVVHSLPVEEPLLSAEPKDAALVPKNVVVVFFSGAVLKAKLLKIAPYYGVSVYELPESNALRAALGLRLEFERREVAEVLHLTQAHKRYLLEAISHRACYWRHMCARELSTLHTLNLLSFDLKQRVVFEAEGWVPESRVADVRSALSAAAVTAGRATAPIINILETHETPPTHLPTNKFTAGFQGLVNTYGFPRYREVNPGAFAIICFPFLFGIMFGDVGHGALLLLLALYLIRNEQTLGKQQLDDILAMVYGGRYVLLLNGAFATYVGLIYNEAFAVPLGLFGSSYYLPTNSSEYAWDGSVVAFGIDPTWQLASNKMTFFNSFKMKVAIIFGVAQMTLGISLSLLNHLEFGDVRSIWFQFVPELVFFLAIFGYLVLMILLKWSTDWVGLALRPPSLLNTLIAMFMSPGVYEEEDRLFDGQEYLQLFLLVAALIAVPMLLVPKPLLAYLDLRRRQQYATLPPALEGADAGLQLPPEALEAAVQERDADEEEEAHEEDLSEVVVHQVIHTIEFVLGSISNTASYLRLWALSLAHSQLSELFWEKVMKGVALNSTLPWYLSGGVTFCAFAVWTVLHIGVLMVMENLSSFLHALRLQWVEFQNKFYHGDGKPFMPFSYATVGDDDD</sequence>
<keyword evidence="4 9" id="KW-0812">Transmembrane</keyword>
<dbReference type="PIRSF" id="PIRSF001293">
    <property type="entry name" value="ATP6V0A1"/>
    <property type="match status" value="1"/>
</dbReference>
<dbReference type="GO" id="GO:0000220">
    <property type="term" value="C:vacuolar proton-transporting V-type ATPase, V0 domain"/>
    <property type="evidence" value="ECO:0007669"/>
    <property type="project" value="InterPro"/>
</dbReference>
<keyword evidence="8 9" id="KW-0472">Membrane</keyword>
<evidence type="ECO:0000256" key="8">
    <source>
        <dbReference type="ARBA" id="ARBA00023136"/>
    </source>
</evidence>
<dbReference type="PANTHER" id="PTHR11629">
    <property type="entry name" value="VACUOLAR PROTON ATPASES"/>
    <property type="match status" value="1"/>
</dbReference>
<dbReference type="InterPro" id="IPR002490">
    <property type="entry name" value="V-ATPase_116kDa_su"/>
</dbReference>
<keyword evidence="3 9" id="KW-0813">Transport</keyword>
<feature type="transmembrane region" description="Helical" evidence="9">
    <location>
        <begin position="418"/>
        <end position="449"/>
    </location>
</feature>
<comment type="similarity">
    <text evidence="2 9">Belongs to the V-ATPase 116 kDa subunit family.</text>
</comment>
<comment type="function">
    <text evidence="9">Essential component of the vacuolar proton pump (V-ATPase), a multimeric enzyme that catalyzes the translocation of protons across the membranes. Required for assembly and activity of the V-ATPase.</text>
</comment>
<organism evidence="10">
    <name type="scientific">Calcidiscus leptoporus</name>
    <dbReference type="NCBI Taxonomy" id="127549"/>
    <lineage>
        <taxon>Eukaryota</taxon>
        <taxon>Haptista</taxon>
        <taxon>Haptophyta</taxon>
        <taxon>Prymnesiophyceae</taxon>
        <taxon>Coccolithales</taxon>
        <taxon>Calcidiscaceae</taxon>
        <taxon>Calcidiscus</taxon>
    </lineage>
</organism>
<evidence type="ECO:0000256" key="5">
    <source>
        <dbReference type="ARBA" id="ARBA00022781"/>
    </source>
</evidence>
<evidence type="ECO:0000313" key="10">
    <source>
        <dbReference type="EMBL" id="CAD8553045.1"/>
    </source>
</evidence>
<feature type="transmembrane region" description="Helical" evidence="9">
    <location>
        <begin position="469"/>
        <end position="488"/>
    </location>
</feature>
<feature type="transmembrane region" description="Helical" evidence="9">
    <location>
        <begin position="639"/>
        <end position="662"/>
    </location>
</feature>